<sequence>MLLMASLYDRDAEDVIQMQPPKSILIDTDKAGRASAPNGRGSNGHCTGQAAPDCARSQIADALTAIVFQAEAIRLRDAFGSSTEAELNQSVRHIVSSAKRVWSILGDTHEATCIFRRLPT</sequence>
<evidence type="ECO:0000313" key="3">
    <source>
        <dbReference type="Proteomes" id="UP000219182"/>
    </source>
</evidence>
<protein>
    <submittedName>
        <fullName evidence="2">Uncharacterized protein</fullName>
    </submittedName>
</protein>
<comment type="caution">
    <text evidence="2">The sequence shown here is derived from an EMBL/GenBank/DDBJ whole genome shotgun (WGS) entry which is preliminary data.</text>
</comment>
<reference evidence="2 3" key="1">
    <citation type="submission" date="2017-09" db="EMBL/GenBank/DDBJ databases">
        <title>Mesorhizobum sanjuanii sp. nov. isolated from nodules of Lotus tenuis in saline-alkaline lowlands of Flooding Pampa.</title>
        <authorList>
            <person name="Sannazzaro A.I."/>
            <person name="Torres Tejerizo G.A."/>
            <person name="Fontana F."/>
            <person name="Cumpa Velazquez L.M."/>
            <person name="Hansen L."/>
            <person name="Pistorio M."/>
            <person name="Estrella M.J."/>
        </authorList>
    </citation>
    <scope>NUCLEOTIDE SEQUENCE [LARGE SCALE GENOMIC DNA]</scope>
    <source>
        <strain evidence="2 3">BSA136</strain>
    </source>
</reference>
<keyword evidence="3" id="KW-1185">Reference proteome</keyword>
<dbReference type="AlphaFoldDB" id="A0A2A6FM24"/>
<accession>A0A2A6FM24</accession>
<dbReference type="Proteomes" id="UP000219182">
    <property type="component" value="Unassembled WGS sequence"/>
</dbReference>
<gene>
    <name evidence="2" type="ORF">CN311_01870</name>
</gene>
<evidence type="ECO:0000313" key="2">
    <source>
        <dbReference type="EMBL" id="PDQ22716.1"/>
    </source>
</evidence>
<dbReference type="EMBL" id="NWQG01000010">
    <property type="protein sequence ID" value="PDQ22716.1"/>
    <property type="molecule type" value="Genomic_DNA"/>
</dbReference>
<name>A0A2A6FM24_9HYPH</name>
<evidence type="ECO:0000256" key="1">
    <source>
        <dbReference type="SAM" id="MobiDB-lite"/>
    </source>
</evidence>
<feature type="region of interest" description="Disordered" evidence="1">
    <location>
        <begin position="30"/>
        <end position="49"/>
    </location>
</feature>
<proteinExistence type="predicted"/>
<organism evidence="2 3">
    <name type="scientific">Mesorhizobium sanjuanii</name>
    <dbReference type="NCBI Taxonomy" id="2037900"/>
    <lineage>
        <taxon>Bacteria</taxon>
        <taxon>Pseudomonadati</taxon>
        <taxon>Pseudomonadota</taxon>
        <taxon>Alphaproteobacteria</taxon>
        <taxon>Hyphomicrobiales</taxon>
        <taxon>Phyllobacteriaceae</taxon>
        <taxon>Mesorhizobium</taxon>
    </lineage>
</organism>